<evidence type="ECO:0000313" key="1">
    <source>
        <dbReference type="EMBL" id="KAH9426188.1"/>
    </source>
</evidence>
<reference evidence="1 2" key="2">
    <citation type="journal article" date="2022" name="Mol. Biol. Evol.">
        <title>Comparative Genomics Reveals Insights into the Divergent Evolution of Astigmatic Mites and Household Pest Adaptations.</title>
        <authorList>
            <person name="Xiong Q."/>
            <person name="Wan A.T."/>
            <person name="Liu X."/>
            <person name="Fung C.S."/>
            <person name="Xiao X."/>
            <person name="Malainual N."/>
            <person name="Hou J."/>
            <person name="Wang L."/>
            <person name="Wang M."/>
            <person name="Yang K.Y."/>
            <person name="Cui Y."/>
            <person name="Leung E.L."/>
            <person name="Nong W."/>
            <person name="Shin S.K."/>
            <person name="Au S.W."/>
            <person name="Jeong K.Y."/>
            <person name="Chew F.T."/>
            <person name="Hui J.H."/>
            <person name="Leung T.F."/>
            <person name="Tungtrongchitr A."/>
            <person name="Zhong N."/>
            <person name="Liu Z."/>
            <person name="Tsui S.K."/>
        </authorList>
    </citation>
    <scope>NUCLEOTIDE SEQUENCE [LARGE SCALE GENOMIC DNA]</scope>
    <source>
        <strain evidence="1">Derp</strain>
    </source>
</reference>
<dbReference type="EMBL" id="NJHN03000012">
    <property type="protein sequence ID" value="KAH9426188.1"/>
    <property type="molecule type" value="Genomic_DNA"/>
</dbReference>
<protein>
    <submittedName>
        <fullName evidence="1">Uncharacterized protein</fullName>
    </submittedName>
</protein>
<keyword evidence="2" id="KW-1185">Reference proteome</keyword>
<organism evidence="1 2">
    <name type="scientific">Dermatophagoides pteronyssinus</name>
    <name type="common">European house dust mite</name>
    <dbReference type="NCBI Taxonomy" id="6956"/>
    <lineage>
        <taxon>Eukaryota</taxon>
        <taxon>Metazoa</taxon>
        <taxon>Ecdysozoa</taxon>
        <taxon>Arthropoda</taxon>
        <taxon>Chelicerata</taxon>
        <taxon>Arachnida</taxon>
        <taxon>Acari</taxon>
        <taxon>Acariformes</taxon>
        <taxon>Sarcoptiformes</taxon>
        <taxon>Astigmata</taxon>
        <taxon>Psoroptidia</taxon>
        <taxon>Analgoidea</taxon>
        <taxon>Pyroglyphidae</taxon>
        <taxon>Dermatophagoidinae</taxon>
        <taxon>Dermatophagoides</taxon>
    </lineage>
</organism>
<dbReference type="Proteomes" id="UP000887458">
    <property type="component" value="Unassembled WGS sequence"/>
</dbReference>
<gene>
    <name evidence="1" type="ORF">DERP_007128</name>
</gene>
<name>A0ABQ8JU80_DERPT</name>
<proteinExistence type="predicted"/>
<comment type="caution">
    <text evidence="1">The sequence shown here is derived from an EMBL/GenBank/DDBJ whole genome shotgun (WGS) entry which is preliminary data.</text>
</comment>
<evidence type="ECO:0000313" key="2">
    <source>
        <dbReference type="Proteomes" id="UP000887458"/>
    </source>
</evidence>
<sequence length="14" mass="1965">MFRFYFYFFEFSSF</sequence>
<accession>A0ABQ8JU80</accession>
<reference evidence="1 2" key="1">
    <citation type="journal article" date="2018" name="J. Allergy Clin. Immunol.">
        <title>High-quality assembly of Dermatophagoides pteronyssinus genome and transcriptome reveals a wide range of novel allergens.</title>
        <authorList>
            <person name="Liu X.Y."/>
            <person name="Yang K.Y."/>
            <person name="Wang M.Q."/>
            <person name="Kwok J.S."/>
            <person name="Zeng X."/>
            <person name="Yang Z."/>
            <person name="Xiao X.J."/>
            <person name="Lau C.P."/>
            <person name="Li Y."/>
            <person name="Huang Z.M."/>
            <person name="Ba J.G."/>
            <person name="Yim A.K."/>
            <person name="Ouyang C.Y."/>
            <person name="Ngai S.M."/>
            <person name="Chan T.F."/>
            <person name="Leung E.L."/>
            <person name="Liu L."/>
            <person name="Liu Z.G."/>
            <person name="Tsui S.K."/>
        </authorList>
    </citation>
    <scope>NUCLEOTIDE SEQUENCE [LARGE SCALE GENOMIC DNA]</scope>
    <source>
        <strain evidence="1">Derp</strain>
    </source>
</reference>